<dbReference type="Gene3D" id="3.40.50.10310">
    <property type="entry name" value="Creatininase"/>
    <property type="match status" value="1"/>
</dbReference>
<dbReference type="SUPFAM" id="SSF102215">
    <property type="entry name" value="Creatininase"/>
    <property type="match status" value="1"/>
</dbReference>
<keyword evidence="4" id="KW-0862">Zinc</keyword>
<evidence type="ECO:0000256" key="3">
    <source>
        <dbReference type="ARBA" id="ARBA00022801"/>
    </source>
</evidence>
<dbReference type="STRING" id="1936003.STSP2_02811"/>
<organism evidence="6 7">
    <name type="scientific">Anaerohalosphaera lusitana</name>
    <dbReference type="NCBI Taxonomy" id="1936003"/>
    <lineage>
        <taxon>Bacteria</taxon>
        <taxon>Pseudomonadati</taxon>
        <taxon>Planctomycetota</taxon>
        <taxon>Phycisphaerae</taxon>
        <taxon>Sedimentisphaerales</taxon>
        <taxon>Anaerohalosphaeraceae</taxon>
        <taxon>Anaerohalosphaera</taxon>
    </lineage>
</organism>
<dbReference type="GO" id="GO:0016811">
    <property type="term" value="F:hydrolase activity, acting on carbon-nitrogen (but not peptide) bonds, in linear amides"/>
    <property type="evidence" value="ECO:0007669"/>
    <property type="project" value="TreeGrafter"/>
</dbReference>
<reference evidence="7" key="1">
    <citation type="submission" date="2017-02" db="EMBL/GenBank/DDBJ databases">
        <title>Comparative genomics and description of representatives of a novel lineage of planctomycetes thriving in anoxic sediments.</title>
        <authorList>
            <person name="Spring S."/>
            <person name="Bunk B."/>
            <person name="Sproer C."/>
        </authorList>
    </citation>
    <scope>NUCLEOTIDE SEQUENCE [LARGE SCALE GENOMIC DNA]</scope>
    <source>
        <strain evidence="7">ST-NAGAB-D1</strain>
    </source>
</reference>
<dbReference type="AlphaFoldDB" id="A0A1U9NP90"/>
<dbReference type="InterPro" id="IPR003785">
    <property type="entry name" value="Creatininase/forma_Hydrolase"/>
</dbReference>
<keyword evidence="2" id="KW-0479">Metal-binding</keyword>
<keyword evidence="7" id="KW-1185">Reference proteome</keyword>
<dbReference type="OrthoDB" id="9801445at2"/>
<comment type="cofactor">
    <cofactor evidence="1">
        <name>Zn(2+)</name>
        <dbReference type="ChEBI" id="CHEBI:29105"/>
    </cofactor>
</comment>
<dbReference type="InterPro" id="IPR024087">
    <property type="entry name" value="Creatininase-like_sf"/>
</dbReference>
<comment type="similarity">
    <text evidence="5">Belongs to the creatininase superfamily.</text>
</comment>
<evidence type="ECO:0000313" key="7">
    <source>
        <dbReference type="Proteomes" id="UP000189674"/>
    </source>
</evidence>
<name>A0A1U9NP90_9BACT</name>
<dbReference type="PANTHER" id="PTHR35005:SF1">
    <property type="entry name" value="2-AMINO-5-FORMYLAMINO-6-RIBOSYLAMINOPYRIMIDIN-4(3H)-ONE 5'-MONOPHOSPHATE DEFORMYLASE"/>
    <property type="match status" value="1"/>
</dbReference>
<dbReference type="Pfam" id="PF02633">
    <property type="entry name" value="Creatininase"/>
    <property type="match status" value="1"/>
</dbReference>
<dbReference type="PANTHER" id="PTHR35005">
    <property type="entry name" value="3-DEHYDRO-SCYLLO-INOSOSE HYDROLASE"/>
    <property type="match status" value="1"/>
</dbReference>
<dbReference type="GO" id="GO:0046872">
    <property type="term" value="F:metal ion binding"/>
    <property type="evidence" value="ECO:0007669"/>
    <property type="project" value="UniProtKB-KW"/>
</dbReference>
<dbReference type="EMBL" id="CP019791">
    <property type="protein sequence ID" value="AQT69617.1"/>
    <property type="molecule type" value="Genomic_DNA"/>
</dbReference>
<evidence type="ECO:0000256" key="1">
    <source>
        <dbReference type="ARBA" id="ARBA00001947"/>
    </source>
</evidence>
<evidence type="ECO:0000256" key="5">
    <source>
        <dbReference type="ARBA" id="ARBA00024029"/>
    </source>
</evidence>
<accession>A0A1U9NP90</accession>
<dbReference type="GO" id="GO:0047789">
    <property type="term" value="F:creatininase activity"/>
    <property type="evidence" value="ECO:0007669"/>
    <property type="project" value="UniProtKB-EC"/>
</dbReference>
<dbReference type="EC" id="3.5.2.10" evidence="6"/>
<dbReference type="GO" id="GO:0009231">
    <property type="term" value="P:riboflavin biosynthetic process"/>
    <property type="evidence" value="ECO:0007669"/>
    <property type="project" value="TreeGrafter"/>
</dbReference>
<sequence>MSSQKPTINDWDLSTTNLRRLKNVNYEVAVIPVGATEAHNWHLPEGLDFMHAGHVARESCRKAWQNCQNIVCLPPLPYGVDCNQMSFPLAIHLSQSTLDQVMREIITSLKHHGIRKIVIVNGHGGNNFEPFVRQVQSDLDVHVFLCNWWKIGFDKYDEIFTRPDDHGGQMETSVAMALCPELVEIENAGTGHAPPFRFEALNKGWVKTSRDFGKLNDHCGVGNPEGSTPERGRQYLELACDRLSGFLTDLATTPIDDNFPMQP</sequence>
<evidence type="ECO:0000256" key="4">
    <source>
        <dbReference type="ARBA" id="ARBA00022833"/>
    </source>
</evidence>
<dbReference type="Proteomes" id="UP000189674">
    <property type="component" value="Chromosome"/>
</dbReference>
<dbReference type="RefSeq" id="WP_146663285.1">
    <property type="nucleotide sequence ID" value="NZ_CP019791.1"/>
</dbReference>
<dbReference type="KEGG" id="alus:STSP2_02811"/>
<evidence type="ECO:0000256" key="2">
    <source>
        <dbReference type="ARBA" id="ARBA00022723"/>
    </source>
</evidence>
<gene>
    <name evidence="6" type="primary">crnA</name>
    <name evidence="6" type="ORF">STSP2_02811</name>
</gene>
<proteinExistence type="inferred from homology"/>
<evidence type="ECO:0000313" key="6">
    <source>
        <dbReference type="EMBL" id="AQT69617.1"/>
    </source>
</evidence>
<protein>
    <submittedName>
        <fullName evidence="6">Creatinine amidohydrolase</fullName>
        <ecNumber evidence="6">3.5.2.10</ecNumber>
    </submittedName>
</protein>
<keyword evidence="3 6" id="KW-0378">Hydrolase</keyword>